<keyword evidence="3" id="KW-1185">Reference proteome</keyword>
<dbReference type="Proteomes" id="UP000033497">
    <property type="component" value="Unassembled WGS sequence"/>
</dbReference>
<organism evidence="2 3">
    <name type="scientific">Aequorivita vladivostokensis</name>
    <dbReference type="NCBI Taxonomy" id="171194"/>
    <lineage>
        <taxon>Bacteria</taxon>
        <taxon>Pseudomonadati</taxon>
        <taxon>Bacteroidota</taxon>
        <taxon>Flavobacteriia</taxon>
        <taxon>Flavobacteriales</taxon>
        <taxon>Flavobacteriaceae</taxon>
        <taxon>Aequorivita</taxon>
    </lineage>
</organism>
<protein>
    <recommendedName>
        <fullName evidence="1">Phage tail collar domain-containing protein</fullName>
    </recommendedName>
</protein>
<dbReference type="Gene3D" id="3.90.1340.10">
    <property type="entry name" value="Phage tail collar domain"/>
    <property type="match status" value="1"/>
</dbReference>
<accession>A0ABR5DI64</accession>
<dbReference type="EMBL" id="JSVU01000004">
    <property type="protein sequence ID" value="KJJ38452.1"/>
    <property type="molecule type" value="Genomic_DNA"/>
</dbReference>
<evidence type="ECO:0000313" key="2">
    <source>
        <dbReference type="EMBL" id="KJJ38452.1"/>
    </source>
</evidence>
<comment type="caution">
    <text evidence="2">The sequence shown here is derived from an EMBL/GenBank/DDBJ whole genome shotgun (WGS) entry which is preliminary data.</text>
</comment>
<gene>
    <name evidence="2" type="ORF">MB09_07060</name>
</gene>
<dbReference type="Pfam" id="PF07484">
    <property type="entry name" value="Collar"/>
    <property type="match status" value="1"/>
</dbReference>
<proteinExistence type="predicted"/>
<feature type="domain" description="Phage tail collar" evidence="1">
    <location>
        <begin position="7"/>
        <end position="63"/>
    </location>
</feature>
<dbReference type="InterPro" id="IPR037053">
    <property type="entry name" value="Phage_tail_collar_dom_sf"/>
</dbReference>
<evidence type="ECO:0000313" key="3">
    <source>
        <dbReference type="Proteomes" id="UP000033497"/>
    </source>
</evidence>
<dbReference type="SUPFAM" id="SSF88874">
    <property type="entry name" value="Receptor-binding domain of short tail fibre protein gp12"/>
    <property type="match status" value="1"/>
</dbReference>
<name>A0ABR5DI64_9FLAO</name>
<evidence type="ECO:0000259" key="1">
    <source>
        <dbReference type="Pfam" id="PF07484"/>
    </source>
</evidence>
<dbReference type="InterPro" id="IPR011083">
    <property type="entry name" value="Phage_tail_collar_dom"/>
</dbReference>
<reference evidence="2 3" key="1">
    <citation type="submission" date="2014-10" db="EMBL/GenBank/DDBJ databases">
        <title>Genome sequencing of Vitellibacter vladivostokensis KMM 3516.</title>
        <authorList>
            <person name="Thevarajoo S."/>
            <person name="Selvaratnam C."/>
            <person name="Goh K.M."/>
            <person name="Chong C.S."/>
        </authorList>
    </citation>
    <scope>NUCLEOTIDE SEQUENCE [LARGE SCALE GENOMIC DNA]</scope>
    <source>
        <strain evidence="2 3">KMM 3516</strain>
    </source>
</reference>
<sequence length="169" mass="17743">MMEPFIGQIQAFGFNFAPRGWAMCNGQLLAISQNTALFSLLGTQFGGDGRTTFGLPDLRGRFPLHMGQGPGLPNYVMGQTGGTDSVTLLSTNMPSHTHPLLAAEEGSSDNPSGTFIAGDGTNAFASSQNTSMAPNAIGLAGNNQPFPVKNPFLCINYCIALVGIFPSRN</sequence>